<comment type="caution">
    <text evidence="1">The sequence shown here is derived from an EMBL/GenBank/DDBJ whole genome shotgun (WGS) entry which is preliminary data.</text>
</comment>
<accession>E7GDK6</accession>
<evidence type="ECO:0000313" key="2">
    <source>
        <dbReference type="Proteomes" id="UP000003157"/>
    </source>
</evidence>
<name>E7GDK6_9FIRM</name>
<gene>
    <name evidence="1" type="ORF">HMPREF9488_02849</name>
</gene>
<dbReference type="AlphaFoldDB" id="E7GDK6"/>
<keyword evidence="2" id="KW-1185">Reference proteome</keyword>
<reference evidence="1 2" key="1">
    <citation type="submission" date="2010-12" db="EMBL/GenBank/DDBJ databases">
        <title>The Genome Sequence of Coprobacillus sp. strain 29_1.</title>
        <authorList>
            <consortium name="The Broad Institute Genome Sequencing Platform"/>
            <person name="Earl A."/>
            <person name="Ward D."/>
            <person name="Feldgarden M."/>
            <person name="Gevers D."/>
            <person name="Daigneault M."/>
            <person name="Sibley C.D."/>
            <person name="White A."/>
            <person name="Strauss J."/>
            <person name="Allen-Vercoe E."/>
            <person name="Young S.K."/>
            <person name="Zeng Q."/>
            <person name="Gargeya S."/>
            <person name="Fitzgerald M."/>
            <person name="Haas B."/>
            <person name="Abouelleil A."/>
            <person name="Alvarado L."/>
            <person name="Arachchi H.M."/>
            <person name="Berlin A."/>
            <person name="Brown A."/>
            <person name="Chapman S.B."/>
            <person name="Chen Z."/>
            <person name="Dunbar C."/>
            <person name="Freedman E."/>
            <person name="Gearin G."/>
            <person name="Gellesch M."/>
            <person name="Goldberg J."/>
            <person name="Griggs A."/>
            <person name="Gujja S."/>
            <person name="Heilman E."/>
            <person name="Heiman D."/>
            <person name="Howarth C."/>
            <person name="Larson L."/>
            <person name="Lui A."/>
            <person name="MacDonald P.J.P."/>
            <person name="Mehta T."/>
            <person name="Montmayeur A."/>
            <person name="Murphy C."/>
            <person name="Neiman D."/>
            <person name="Pearson M."/>
            <person name="Priest M."/>
            <person name="Roberts A."/>
            <person name="Saif S."/>
            <person name="Shea T."/>
            <person name="Shenoy N."/>
            <person name="Sisk P."/>
            <person name="Stolte C."/>
            <person name="Sykes S."/>
            <person name="White J."/>
            <person name="Yandava C."/>
            <person name="Nusbaum C."/>
            <person name="Birren B."/>
        </authorList>
    </citation>
    <scope>NUCLEOTIDE SEQUENCE [LARGE SCALE GENOMIC DNA]</scope>
    <source>
        <strain evidence="1 2">29_1</strain>
    </source>
</reference>
<dbReference type="Proteomes" id="UP000003157">
    <property type="component" value="Unassembled WGS sequence"/>
</dbReference>
<protein>
    <submittedName>
        <fullName evidence="1">Uncharacterized protein</fullName>
    </submittedName>
</protein>
<dbReference type="HOGENOM" id="CLU_2842290_0_0_9"/>
<sequence length="65" mass="7756">MTNNSLMILNERFMGFYLVSIMNEAFQLNFCDTLTIGTIHQFRLDFKNYNIARQCTITMYYNNVL</sequence>
<proteinExistence type="predicted"/>
<evidence type="ECO:0000313" key="1">
    <source>
        <dbReference type="EMBL" id="EFW03863.1"/>
    </source>
</evidence>
<organism evidence="1 2">
    <name type="scientific">Coprobacillus cateniformis</name>
    <dbReference type="NCBI Taxonomy" id="100884"/>
    <lineage>
        <taxon>Bacteria</taxon>
        <taxon>Bacillati</taxon>
        <taxon>Bacillota</taxon>
        <taxon>Erysipelotrichia</taxon>
        <taxon>Erysipelotrichales</taxon>
        <taxon>Coprobacillaceae</taxon>
        <taxon>Coprobacillus</taxon>
    </lineage>
</organism>
<dbReference type="EMBL" id="ADKX01000042">
    <property type="protein sequence ID" value="EFW03863.1"/>
    <property type="molecule type" value="Genomic_DNA"/>
</dbReference>